<dbReference type="PIRSF" id="PIRSF037677">
    <property type="entry name" value="DNA_mis_repair_Msh6"/>
    <property type="match status" value="1"/>
</dbReference>
<feature type="region of interest" description="Disordered" evidence="9">
    <location>
        <begin position="28"/>
        <end position="168"/>
    </location>
</feature>
<keyword evidence="3 6" id="KW-0227">DNA damage</keyword>
<dbReference type="InterPro" id="IPR017261">
    <property type="entry name" value="DNA_mismatch_repair_MutS/MSH"/>
</dbReference>
<evidence type="ECO:0000256" key="4">
    <source>
        <dbReference type="ARBA" id="ARBA00022840"/>
    </source>
</evidence>
<feature type="compositionally biased region" description="Basic and acidic residues" evidence="9">
    <location>
        <begin position="54"/>
        <end position="64"/>
    </location>
</feature>
<organism evidence="11 12">
    <name type="scientific">Chironomus riparius</name>
    <dbReference type="NCBI Taxonomy" id="315576"/>
    <lineage>
        <taxon>Eukaryota</taxon>
        <taxon>Metazoa</taxon>
        <taxon>Ecdysozoa</taxon>
        <taxon>Arthropoda</taxon>
        <taxon>Hexapoda</taxon>
        <taxon>Insecta</taxon>
        <taxon>Pterygota</taxon>
        <taxon>Neoptera</taxon>
        <taxon>Endopterygota</taxon>
        <taxon>Diptera</taxon>
        <taxon>Nematocera</taxon>
        <taxon>Chironomoidea</taxon>
        <taxon>Chironomidae</taxon>
        <taxon>Chironominae</taxon>
        <taxon>Chironomus</taxon>
    </lineage>
</organism>
<dbReference type="Pfam" id="PF05190">
    <property type="entry name" value="MutS_IV"/>
    <property type="match status" value="1"/>
</dbReference>
<sequence>MSHKAKASPKPSPKNTLFNYFARNSLNTSQNVEKTAEKESPVVKKEVQGNLTGKKLDFGKRGNSSDEEDTKVNKSSKKRKIIDSDDEDTENSDSNTKKEVTQASKKRLIDSDDEMPPPKNPISRLAKFSEDAAPESPSSKKCKSEKQDLTKLVPKNEPEDEDDESQGFSLDTEQKIYTHESFEFLQPENIRDMNKNRPNHPNYDPRTLHIPESFLKQQTPGHLQWWKLKAQYYDCIFFFKVGKFYELYHQDAVTGVKELGLTFMKGDYAHSGFPETAYDKMSSTLVERGYKVARIEQVETPAMMEKRCEAENKRTKFDKVVKREICQVTNVGMQNNATGLFSMAKSQFSANPNFLLCIAEKNIEKSNNTRYGIAFVDSSIGDFMIGEFEDDDQCSRLLTLLSLYTPVLILHDRTGMGENTSKVLKGINVVKEKLTNEKQFWNGSKALKYLAETTYQNENDWPECLKEMQSDHLKPSEDCTLALKALGGCLWYLKYNLLDQQVLSLATFKRYVPPDQKIEFDGSKIKKENRKQTHMMLDAITLHNLNVNGDENSLIMKLDYCNTQFGKRLLKEIVCMPSCEIDEIKARQEAVNELKENVELLNDCRGLLSSLNVDVERSLSQIHHLGNKDILQNHPQSKAILYEAETYGKNKIIDFAAALDAFDHLMSLPKVFKNCTSSMLKMLTQTKENGGNFIDLSPQLSLLQKSFNIEEAKKSGYIIPGRNADEEYDAVLDEIDTLETELKVYLKQQEKVVGCKLNYFGTDRKRYQMEVPESHFKKVPKVWNLENSKGKGKNAVNRYTSDETKEFLTRMQELEAKKKNVLNDFGRRIFEKFSKNYVQFKQIVNLTAKLDVIASFAEFSRNLDVSCIPEVFEMAENPGESLLTIENGVHPLMNCDDYIANGVTIGKDGAFFELITGPNMGGKSTLMRQVALLSMLAQIGTLVPAESMSLTLIDRIFTRLGANDNIMKNQSTFLVELNETAIILKHCTFNSLILLDELGRGTSTFDGSAIARAVSNFIADMKCRTLFSTHYHSLVDDFQEDNRIKLGHMACVVENENSEDITKENVTFLYKYVGGSCPRSFGFNAAKLAGIDHEIIRRAHEISKTTEAESLKLRIKTMILKNADKEDIKKLIIKFKKCLD</sequence>
<dbReference type="InterPro" id="IPR045076">
    <property type="entry name" value="MutS"/>
</dbReference>
<reference evidence="11" key="1">
    <citation type="submission" date="2022-01" db="EMBL/GenBank/DDBJ databases">
        <authorList>
            <person name="King R."/>
        </authorList>
    </citation>
    <scope>NUCLEOTIDE SEQUENCE</scope>
</reference>
<dbReference type="GO" id="GO:0140664">
    <property type="term" value="F:ATP-dependent DNA damage sensor activity"/>
    <property type="evidence" value="ECO:0007669"/>
    <property type="project" value="InterPro"/>
</dbReference>
<comment type="function">
    <text evidence="6 7">Component of the post-replicative DNA mismatch repair system (MMR).</text>
</comment>
<dbReference type="InterPro" id="IPR000432">
    <property type="entry name" value="DNA_mismatch_repair_MutS_C"/>
</dbReference>
<name>A0A9N9S0Q5_9DIPT</name>
<dbReference type="PROSITE" id="PS00486">
    <property type="entry name" value="DNA_MISMATCH_REPAIR_2"/>
    <property type="match status" value="1"/>
</dbReference>
<dbReference type="Gene3D" id="1.10.1420.10">
    <property type="match status" value="2"/>
</dbReference>
<reference evidence="11" key="2">
    <citation type="submission" date="2022-10" db="EMBL/GenBank/DDBJ databases">
        <authorList>
            <consortium name="ENA_rothamsted_submissions"/>
            <consortium name="culmorum"/>
            <person name="King R."/>
        </authorList>
    </citation>
    <scope>NUCLEOTIDE SEQUENCE</scope>
</reference>
<dbReference type="OrthoDB" id="121051at2759"/>
<feature type="coiled-coil region" evidence="8">
    <location>
        <begin position="721"/>
        <end position="748"/>
    </location>
</feature>
<dbReference type="SUPFAM" id="SSF55271">
    <property type="entry name" value="DNA repair protein MutS, domain I"/>
    <property type="match status" value="1"/>
</dbReference>
<evidence type="ECO:0000259" key="10">
    <source>
        <dbReference type="PROSITE" id="PS00486"/>
    </source>
</evidence>
<dbReference type="InterPro" id="IPR027417">
    <property type="entry name" value="P-loop_NTPase"/>
</dbReference>
<dbReference type="PANTHER" id="PTHR11361">
    <property type="entry name" value="DNA MISMATCH REPAIR PROTEIN MUTS FAMILY MEMBER"/>
    <property type="match status" value="1"/>
</dbReference>
<dbReference type="InterPro" id="IPR007860">
    <property type="entry name" value="DNA_mmatch_repair_MutS_con_dom"/>
</dbReference>
<evidence type="ECO:0000313" key="12">
    <source>
        <dbReference type="Proteomes" id="UP001153620"/>
    </source>
</evidence>
<keyword evidence="12" id="KW-1185">Reference proteome</keyword>
<evidence type="ECO:0000256" key="9">
    <source>
        <dbReference type="SAM" id="MobiDB-lite"/>
    </source>
</evidence>
<dbReference type="InterPro" id="IPR036678">
    <property type="entry name" value="MutS_con_dom_sf"/>
</dbReference>
<evidence type="ECO:0000256" key="2">
    <source>
        <dbReference type="ARBA" id="ARBA00022741"/>
    </source>
</evidence>
<keyword evidence="4 6" id="KW-0067">ATP-binding</keyword>
<keyword evidence="2 6" id="KW-0547">Nucleotide-binding</keyword>
<dbReference type="SMART" id="SM00534">
    <property type="entry name" value="MUTSac"/>
    <property type="match status" value="1"/>
</dbReference>
<keyword evidence="5 6" id="KW-0238">DNA-binding</keyword>
<dbReference type="EMBL" id="OU895879">
    <property type="protein sequence ID" value="CAG9807033.1"/>
    <property type="molecule type" value="Genomic_DNA"/>
</dbReference>
<evidence type="ECO:0000313" key="11">
    <source>
        <dbReference type="EMBL" id="CAG9807033.1"/>
    </source>
</evidence>
<dbReference type="SUPFAM" id="SSF48334">
    <property type="entry name" value="DNA repair protein MutS, domain III"/>
    <property type="match status" value="1"/>
</dbReference>
<evidence type="ECO:0000256" key="8">
    <source>
        <dbReference type="SAM" id="Coils"/>
    </source>
</evidence>
<comment type="similarity">
    <text evidence="1 6 7">Belongs to the DNA mismatch repair MutS family.</text>
</comment>
<dbReference type="FunFam" id="1.10.1420.10:FF:000005">
    <property type="entry name" value="DNA mismatch repair protein"/>
    <property type="match status" value="1"/>
</dbReference>
<dbReference type="InterPro" id="IPR007695">
    <property type="entry name" value="DNA_mismatch_repair_MutS-lik_N"/>
</dbReference>
<dbReference type="PANTHER" id="PTHR11361:SF148">
    <property type="entry name" value="DNA MISMATCH REPAIR PROTEIN MSH6"/>
    <property type="match status" value="1"/>
</dbReference>
<dbReference type="GO" id="GO:0005524">
    <property type="term" value="F:ATP binding"/>
    <property type="evidence" value="ECO:0007669"/>
    <property type="project" value="UniProtKB-UniRule"/>
</dbReference>
<dbReference type="Gene3D" id="3.40.50.300">
    <property type="entry name" value="P-loop containing nucleotide triphosphate hydrolases"/>
    <property type="match status" value="1"/>
</dbReference>
<evidence type="ECO:0000256" key="5">
    <source>
        <dbReference type="ARBA" id="ARBA00023125"/>
    </source>
</evidence>
<accession>A0A9N9S0Q5</accession>
<dbReference type="GO" id="GO:0032301">
    <property type="term" value="C:MutSalpha complex"/>
    <property type="evidence" value="ECO:0007669"/>
    <property type="project" value="TreeGrafter"/>
</dbReference>
<dbReference type="Gene3D" id="3.30.420.110">
    <property type="entry name" value="MutS, connector domain"/>
    <property type="match status" value="1"/>
</dbReference>
<feature type="compositionally biased region" description="Basic and acidic residues" evidence="9">
    <location>
        <begin position="34"/>
        <end position="47"/>
    </location>
</feature>
<feature type="compositionally biased region" description="Basic and acidic residues" evidence="9">
    <location>
        <begin position="142"/>
        <end position="157"/>
    </location>
</feature>
<dbReference type="Proteomes" id="UP001153620">
    <property type="component" value="Chromosome 3"/>
</dbReference>
<dbReference type="Pfam" id="PF01624">
    <property type="entry name" value="MutS_I"/>
    <property type="match status" value="1"/>
</dbReference>
<dbReference type="InterPro" id="IPR007861">
    <property type="entry name" value="DNA_mismatch_repair_MutS_clamp"/>
</dbReference>
<feature type="domain" description="DNA mismatch repair proteins mutS family" evidence="10">
    <location>
        <begin position="991"/>
        <end position="1007"/>
    </location>
</feature>
<dbReference type="GO" id="GO:0006298">
    <property type="term" value="P:mismatch repair"/>
    <property type="evidence" value="ECO:0007669"/>
    <property type="project" value="InterPro"/>
</dbReference>
<dbReference type="InterPro" id="IPR007696">
    <property type="entry name" value="DNA_mismatch_repair_MutS_core"/>
</dbReference>
<dbReference type="Pfam" id="PF05192">
    <property type="entry name" value="MutS_III"/>
    <property type="match status" value="1"/>
</dbReference>
<evidence type="ECO:0000256" key="3">
    <source>
        <dbReference type="ARBA" id="ARBA00022763"/>
    </source>
</evidence>
<dbReference type="Pfam" id="PF05188">
    <property type="entry name" value="MutS_II"/>
    <property type="match status" value="1"/>
</dbReference>
<dbReference type="GO" id="GO:0030983">
    <property type="term" value="F:mismatched DNA binding"/>
    <property type="evidence" value="ECO:0007669"/>
    <property type="project" value="UniProtKB-UniRule"/>
</dbReference>
<evidence type="ECO:0000256" key="7">
    <source>
        <dbReference type="RuleBase" id="RU003756"/>
    </source>
</evidence>
<proteinExistence type="inferred from homology"/>
<gene>
    <name evidence="11" type="ORF">CHIRRI_LOCUS9885</name>
</gene>
<keyword evidence="6 7" id="KW-0234">DNA repair</keyword>
<dbReference type="Pfam" id="PF00488">
    <property type="entry name" value="MutS_V"/>
    <property type="match status" value="1"/>
</dbReference>
<dbReference type="SUPFAM" id="SSF53150">
    <property type="entry name" value="DNA repair protein MutS, domain II"/>
    <property type="match status" value="1"/>
</dbReference>
<protein>
    <recommendedName>
        <fullName evidence="6">DNA mismatch repair protein</fullName>
    </recommendedName>
</protein>
<dbReference type="InterPro" id="IPR036187">
    <property type="entry name" value="DNA_mismatch_repair_MutS_sf"/>
</dbReference>
<dbReference type="InterPro" id="IPR016151">
    <property type="entry name" value="DNA_mismatch_repair_MutS_N"/>
</dbReference>
<dbReference type="SMART" id="SM00533">
    <property type="entry name" value="MUTSd"/>
    <property type="match status" value="1"/>
</dbReference>
<evidence type="ECO:0000256" key="6">
    <source>
        <dbReference type="PIRNR" id="PIRNR037677"/>
    </source>
</evidence>
<dbReference type="Gene3D" id="3.40.1170.10">
    <property type="entry name" value="DNA repair protein MutS, domain I"/>
    <property type="match status" value="1"/>
</dbReference>
<dbReference type="SUPFAM" id="SSF52540">
    <property type="entry name" value="P-loop containing nucleoside triphosphate hydrolases"/>
    <property type="match status" value="1"/>
</dbReference>
<dbReference type="AlphaFoldDB" id="A0A9N9S0Q5"/>
<dbReference type="FunFam" id="3.40.1170.10:FF:000002">
    <property type="entry name" value="DNA mismatch repair protein"/>
    <property type="match status" value="1"/>
</dbReference>
<keyword evidence="8" id="KW-0175">Coiled coil</keyword>
<evidence type="ECO:0000256" key="1">
    <source>
        <dbReference type="ARBA" id="ARBA00006271"/>
    </source>
</evidence>